<name>A0A0H4TJL9_9CAUD</name>
<dbReference type="PANTHER" id="PTHR41287">
    <property type="match status" value="1"/>
</dbReference>
<gene>
    <name evidence="1" type="ORF">SEA_SMEADLEY_9</name>
</gene>
<dbReference type="InterPro" id="IPR005021">
    <property type="entry name" value="Terminase_largesu-like"/>
</dbReference>
<sequence length="584" mass="65296">MSLDNHHIEELEQALRDVKRIGVQTNPLLAPSPAHVTGPTWQRTKDGKFYLPEKTLGYQILYWMSQYLLIPGGPDAGQSFKPTREQGRFILWWYAVDEFGRFIYRNGLLRRLKGWGKDPLAGALALAELCGPVAFSHFDSDGNPIGKRKPAAWIQVAAVSQDQTRNTFSLFPVLASERLKEEFKLDFNKTIVYAKTIGGVIEAATSNPLTLEGKRPTFVIKNETQWWVETNNGHSMSEVIAGNVDKAAYGGCRSLAICNGHIPGQDSDAERDYDAHLDVLAGKAIDTGFLYDALEAPADTPLSEIPSPIEDPEGFEEGIAKLREGLIIARGDAVWLDLDTIIASMLDKRRPVTESRRKFLNQINAHEDSWIAPHEWNACHPEEGVPPLAKGDRITLGFDGSKSNDHTALVACRVEDGCLFLIKTWDPEKYPGGEVPRDEVDATVRSMKAGYDVVAFRADVKEFEAYVDQWGKDFRKTVQVNASPGNPIAFDMRGNQKKFALDCERFLDAVLERELFHDDNPILRQHVFNARRHPTNYDAIAIRKASKDSSKKIDAAVCAVLAFGARQDFLMSKKNRTRRAAVIM</sequence>
<evidence type="ECO:0000313" key="1">
    <source>
        <dbReference type="EMBL" id="AKQ07577.1"/>
    </source>
</evidence>
<dbReference type="KEGG" id="vg:26630613"/>
<dbReference type="EMBL" id="KT184694">
    <property type="protein sequence ID" value="AKQ07577.1"/>
    <property type="molecule type" value="Genomic_DNA"/>
</dbReference>
<dbReference type="Gene3D" id="3.40.50.300">
    <property type="entry name" value="P-loop containing nucleotide triphosphate hydrolases"/>
    <property type="match status" value="1"/>
</dbReference>
<proteinExistence type="predicted"/>
<organism evidence="1 2">
    <name type="scientific">Mycobacterium phage Smeadley</name>
    <dbReference type="NCBI Taxonomy" id="1673873"/>
    <lineage>
        <taxon>Viruses</taxon>
        <taxon>Duplodnaviria</taxon>
        <taxon>Heunggongvirae</taxon>
        <taxon>Uroviricota</taxon>
        <taxon>Caudoviricetes</taxon>
        <taxon>Fromanvirus</taxon>
        <taxon>Fromanvirus astro</taxon>
    </lineage>
</organism>
<protein>
    <submittedName>
        <fullName evidence="1">Terminase large subunit</fullName>
    </submittedName>
</protein>
<dbReference type="OrthoDB" id="1044at10239"/>
<dbReference type="InterPro" id="IPR027417">
    <property type="entry name" value="P-loop_NTPase"/>
</dbReference>
<dbReference type="PANTHER" id="PTHR41287:SF1">
    <property type="entry name" value="PROTEIN YMFN"/>
    <property type="match status" value="1"/>
</dbReference>
<reference evidence="1 2" key="1">
    <citation type="submission" date="2015-06" db="EMBL/GenBank/DDBJ databases">
        <authorList>
            <person name="Akther S."/>
            <person name="Anaya M."/>
            <person name="Carvajal B."/>
            <person name="Chen Y."/>
            <person name="Estrada B."/>
            <person name="Gedeon F."/>
            <person name="Golebiewska U.P."/>
            <person name="Gu W."/>
            <person name="Hernandez A."/>
            <person name="Islam T."/>
            <person name="Jin Y."/>
            <person name="Jung S.M.I.N."/>
            <person name="Nieves W."/>
            <person name="Patel N."/>
            <person name="Qu S."/>
            <person name="Sookdeo T."/>
            <person name="Tobar N."/>
            <person name="Victor W."/>
            <person name="Serrano M.G."/>
            <person name="Buck G."/>
            <person name="Lee V."/>
            <person name="Wang Y."/>
            <person name="Carvalho R."/>
            <person name="Voegtly L."/>
            <person name="Shi R."/>
            <person name="Duckworth R."/>
            <person name="Johnson A."/>
            <person name="Loviza R."/>
            <person name="Walstead R."/>
            <person name="Shah Z."/>
            <person name="Kiflezghi M."/>
            <person name="Wade K."/>
            <person name="Delesalle V.A."/>
            <person name="Bradley K.W."/>
            <person name="Asai D.J."/>
            <person name="Bowman C.A."/>
            <person name="Russell D.A."/>
            <person name="Pope W.H."/>
            <person name="Jacobs-Sera D."/>
            <person name="Hendrix R.W."/>
            <person name="Hatfull G.F."/>
        </authorList>
    </citation>
    <scope>NUCLEOTIDE SEQUENCE [LARGE SCALE GENOMIC DNA]</scope>
</reference>
<dbReference type="GeneID" id="26630613"/>
<accession>A0A0H4TJL9</accession>
<evidence type="ECO:0000313" key="2">
    <source>
        <dbReference type="Proteomes" id="UP000204421"/>
    </source>
</evidence>
<dbReference type="RefSeq" id="YP_009204099.1">
    <property type="nucleotide sequence ID" value="NC_028860.1"/>
</dbReference>
<dbReference type="Proteomes" id="UP000204421">
    <property type="component" value="Segment"/>
</dbReference>